<keyword evidence="2" id="KW-1185">Reference proteome</keyword>
<sequence>MSTTTEISENDPFLFIIQLNTEDERRGYHRRNEDGEVQRPDVLDDICRGLMLQARIDRIVHGTENEGGNPATLVVFGFRFHGLDEERRFKQAIITITFVDEKKRPKADPEVIALWPNGDFTLGDVTEIDVETMIGGEASAEIGAEGGPAKAGTQAAMQWEKRKSFKVQDRSSLKGSIFLDTKVRDYGKNNAIKLTLNENTTAGSALVTDFRAVVLLRRPQKPKAGAAEDSDDCFLGTVKMTAKAHFGYNAIRGLRDLLGFAPKNDPVKFQPGVQWLRGPTLDHILEERLAVPIDEGNLNAARLDELVGVLGTTVIATSH</sequence>
<dbReference type="STRING" id="42673.A0A2K0WDP4"/>
<gene>
    <name evidence="1" type="ORF">FNYG_05993</name>
</gene>
<dbReference type="AlphaFoldDB" id="A0A2K0WDP4"/>
<evidence type="ECO:0000313" key="1">
    <source>
        <dbReference type="EMBL" id="PNP80394.1"/>
    </source>
</evidence>
<evidence type="ECO:0000313" key="2">
    <source>
        <dbReference type="Proteomes" id="UP000236664"/>
    </source>
</evidence>
<dbReference type="Proteomes" id="UP000236664">
    <property type="component" value="Unassembled WGS sequence"/>
</dbReference>
<reference evidence="1 2" key="1">
    <citation type="submission" date="2017-06" db="EMBL/GenBank/DDBJ databases">
        <title>Genome of Fusarium nygamai isolate CS10214.</title>
        <authorList>
            <person name="Gardiner D.M."/>
            <person name="Obanor F."/>
            <person name="Kazan K."/>
        </authorList>
    </citation>
    <scope>NUCLEOTIDE SEQUENCE [LARGE SCALE GENOMIC DNA]</scope>
    <source>
        <strain evidence="1 2">CS10214</strain>
    </source>
</reference>
<comment type="caution">
    <text evidence="1">The sequence shown here is derived from an EMBL/GenBank/DDBJ whole genome shotgun (WGS) entry which is preliminary data.</text>
</comment>
<accession>A0A2K0WDP4</accession>
<name>A0A2K0WDP4_GIBNY</name>
<protein>
    <submittedName>
        <fullName evidence="1">Uncharacterized protein</fullName>
    </submittedName>
</protein>
<proteinExistence type="predicted"/>
<organism evidence="1 2">
    <name type="scientific">Gibberella nygamai</name>
    <name type="common">Bean root rot disease fungus</name>
    <name type="synonym">Fusarium nygamai</name>
    <dbReference type="NCBI Taxonomy" id="42673"/>
    <lineage>
        <taxon>Eukaryota</taxon>
        <taxon>Fungi</taxon>
        <taxon>Dikarya</taxon>
        <taxon>Ascomycota</taxon>
        <taxon>Pezizomycotina</taxon>
        <taxon>Sordariomycetes</taxon>
        <taxon>Hypocreomycetidae</taxon>
        <taxon>Hypocreales</taxon>
        <taxon>Nectriaceae</taxon>
        <taxon>Fusarium</taxon>
        <taxon>Fusarium fujikuroi species complex</taxon>
    </lineage>
</organism>
<dbReference type="EMBL" id="MTQA01000077">
    <property type="protein sequence ID" value="PNP80394.1"/>
    <property type="molecule type" value="Genomic_DNA"/>
</dbReference>
<dbReference type="OrthoDB" id="3796612at2759"/>